<accession>A0A6A6WY03</accession>
<feature type="region of interest" description="Disordered" evidence="1">
    <location>
        <begin position="51"/>
        <end position="90"/>
    </location>
</feature>
<evidence type="ECO:0000313" key="3">
    <source>
        <dbReference type="Proteomes" id="UP000799757"/>
    </source>
</evidence>
<dbReference type="AlphaFoldDB" id="A0A6A6WY03"/>
<feature type="compositionally biased region" description="Acidic residues" evidence="1">
    <location>
        <begin position="79"/>
        <end position="90"/>
    </location>
</feature>
<name>A0A6A6WY03_9PLEO</name>
<sequence>MSILLHNIDPEGDTLLILKDPLKELMTWEEEPAPEAWKILLRGHIDIAQTNSATQSSSNTRNYANGTNTESLLPISDPHEEEADSPIDEVEPEIHYRVSSGQLKLTSEYFRNMFKGNYRETSPDTDDGLLHIEAFNWDPDALLTILNIIHARANLIPRAVGLEMLAKLAQIVDYYKMGDAVSRDSERWIHTLKSTTLPMYYCQESVMWICISWVFADAEMFEMMTAVALNHSRGPIQTLDLPIPPQIIEAIDDKRQNSINAMIEGLHKTLIELRDGQRGCSFACGSMLLGSLMKHMHSNNLLSDLSLHPQTPFLGLSFEGTAEGIRSMKSPLWSNPPSDHWNKSGNAFGSGTTSWGGGTSSWGGGTSSWGSSSFQHADDFRNNNHSSQLHVCKLEEIVKPILDSAGLTMTGLKLEFFNGSA</sequence>
<evidence type="ECO:0000313" key="2">
    <source>
        <dbReference type="EMBL" id="KAF2789110.1"/>
    </source>
</evidence>
<evidence type="ECO:0008006" key="4">
    <source>
        <dbReference type="Google" id="ProtNLM"/>
    </source>
</evidence>
<protein>
    <recommendedName>
        <fullName evidence="4">BTB domain-containing protein</fullName>
    </recommendedName>
</protein>
<dbReference type="Proteomes" id="UP000799757">
    <property type="component" value="Unassembled WGS sequence"/>
</dbReference>
<dbReference type="EMBL" id="MU002161">
    <property type="protein sequence ID" value="KAF2789110.1"/>
    <property type="molecule type" value="Genomic_DNA"/>
</dbReference>
<feature type="compositionally biased region" description="Polar residues" evidence="1">
    <location>
        <begin position="61"/>
        <end position="71"/>
    </location>
</feature>
<proteinExistence type="predicted"/>
<gene>
    <name evidence="2" type="ORF">K505DRAFT_328457</name>
</gene>
<keyword evidence="3" id="KW-1185">Reference proteome</keyword>
<dbReference type="OrthoDB" id="3787000at2759"/>
<reference evidence="2" key="1">
    <citation type="journal article" date="2020" name="Stud. Mycol.">
        <title>101 Dothideomycetes genomes: a test case for predicting lifestyles and emergence of pathogens.</title>
        <authorList>
            <person name="Haridas S."/>
            <person name="Albert R."/>
            <person name="Binder M."/>
            <person name="Bloem J."/>
            <person name="Labutti K."/>
            <person name="Salamov A."/>
            <person name="Andreopoulos B."/>
            <person name="Baker S."/>
            <person name="Barry K."/>
            <person name="Bills G."/>
            <person name="Bluhm B."/>
            <person name="Cannon C."/>
            <person name="Castanera R."/>
            <person name="Culley D."/>
            <person name="Daum C."/>
            <person name="Ezra D."/>
            <person name="Gonzalez J."/>
            <person name="Henrissat B."/>
            <person name="Kuo A."/>
            <person name="Liang C."/>
            <person name="Lipzen A."/>
            <person name="Lutzoni F."/>
            <person name="Magnuson J."/>
            <person name="Mondo S."/>
            <person name="Nolan M."/>
            <person name="Ohm R."/>
            <person name="Pangilinan J."/>
            <person name="Park H.-J."/>
            <person name="Ramirez L."/>
            <person name="Alfaro M."/>
            <person name="Sun H."/>
            <person name="Tritt A."/>
            <person name="Yoshinaga Y."/>
            <person name="Zwiers L.-H."/>
            <person name="Turgeon B."/>
            <person name="Goodwin S."/>
            <person name="Spatafora J."/>
            <person name="Crous P."/>
            <person name="Grigoriev I."/>
        </authorList>
    </citation>
    <scope>NUCLEOTIDE SEQUENCE</scope>
    <source>
        <strain evidence="2">CBS 109.77</strain>
    </source>
</reference>
<organism evidence="2 3">
    <name type="scientific">Melanomma pulvis-pyrius CBS 109.77</name>
    <dbReference type="NCBI Taxonomy" id="1314802"/>
    <lineage>
        <taxon>Eukaryota</taxon>
        <taxon>Fungi</taxon>
        <taxon>Dikarya</taxon>
        <taxon>Ascomycota</taxon>
        <taxon>Pezizomycotina</taxon>
        <taxon>Dothideomycetes</taxon>
        <taxon>Pleosporomycetidae</taxon>
        <taxon>Pleosporales</taxon>
        <taxon>Melanommataceae</taxon>
        <taxon>Melanomma</taxon>
    </lineage>
</organism>
<feature type="compositionally biased region" description="Low complexity" evidence="1">
    <location>
        <begin position="51"/>
        <end position="60"/>
    </location>
</feature>
<evidence type="ECO:0000256" key="1">
    <source>
        <dbReference type="SAM" id="MobiDB-lite"/>
    </source>
</evidence>